<dbReference type="RefSeq" id="WP_086817582.1">
    <property type="nucleotide sequence ID" value="NZ_BJMM01000038.1"/>
</dbReference>
<dbReference type="Pfam" id="PF03641">
    <property type="entry name" value="Lysine_decarbox"/>
    <property type="match status" value="1"/>
</dbReference>
<accession>A0A4Y3R6C5</accession>
<proteinExistence type="inferred from homology"/>
<evidence type="ECO:0000256" key="1">
    <source>
        <dbReference type="ARBA" id="ARBA00006763"/>
    </source>
</evidence>
<sequence length="252" mass="26118">MSVPHSAGPPHDGRGDPGTERTARKTGARPGAVRTLCVFCGASPGVRPGPVRLASELGRACARQGIRIVYGAGGVGVMGALSDAALAEGGEVVGVIPQELMDREFGRKDLTELRIVESMHQRKALMHTLGDAFLALPGGYGTLEELFEAAAWAQLGMHAKPLVLLDDDGFFEPLARMLDHARDEGFVSPAERLLVRRTRTVEEALHAASGDPTAQGRTASTNPPSQAAPPTPSAPAGPSAAAGPSVLAPEQG</sequence>
<evidence type="ECO:0000313" key="5">
    <source>
        <dbReference type="Proteomes" id="UP000319210"/>
    </source>
</evidence>
<dbReference type="EC" id="3.2.2.n1" evidence="2"/>
<dbReference type="GO" id="GO:0005829">
    <property type="term" value="C:cytosol"/>
    <property type="evidence" value="ECO:0007669"/>
    <property type="project" value="TreeGrafter"/>
</dbReference>
<dbReference type="GO" id="GO:0009691">
    <property type="term" value="P:cytokinin biosynthetic process"/>
    <property type="evidence" value="ECO:0007669"/>
    <property type="project" value="UniProtKB-UniRule"/>
</dbReference>
<dbReference type="NCBIfam" id="TIGR00730">
    <property type="entry name" value="Rossman fold protein, TIGR00730 family"/>
    <property type="match status" value="1"/>
</dbReference>
<name>A0A4Y3R6C5_STRCI</name>
<keyword evidence="5" id="KW-1185">Reference proteome</keyword>
<comment type="similarity">
    <text evidence="1 2">Belongs to the LOG family.</text>
</comment>
<reference evidence="4 5" key="1">
    <citation type="submission" date="2019-06" db="EMBL/GenBank/DDBJ databases">
        <title>Whole genome shotgun sequence of Streptomyces cacaoi subsp. cacaoi NBRC 12748.</title>
        <authorList>
            <person name="Hosoyama A."/>
            <person name="Uohara A."/>
            <person name="Ohji S."/>
            <person name="Ichikawa N."/>
        </authorList>
    </citation>
    <scope>NUCLEOTIDE SEQUENCE [LARGE SCALE GENOMIC DNA]</scope>
    <source>
        <strain evidence="4 5">NBRC 12748</strain>
    </source>
</reference>
<dbReference type="EMBL" id="BJMM01000038">
    <property type="protein sequence ID" value="GEB52899.1"/>
    <property type="molecule type" value="Genomic_DNA"/>
</dbReference>
<evidence type="ECO:0000313" key="4">
    <source>
        <dbReference type="EMBL" id="GEB52899.1"/>
    </source>
</evidence>
<organism evidence="4 5">
    <name type="scientific">Streptomyces cacaoi</name>
    <dbReference type="NCBI Taxonomy" id="1898"/>
    <lineage>
        <taxon>Bacteria</taxon>
        <taxon>Bacillati</taxon>
        <taxon>Actinomycetota</taxon>
        <taxon>Actinomycetes</taxon>
        <taxon>Kitasatosporales</taxon>
        <taxon>Streptomycetaceae</taxon>
        <taxon>Streptomyces</taxon>
    </lineage>
</organism>
<comment type="caution">
    <text evidence="4">The sequence shown here is derived from an EMBL/GenBank/DDBJ whole genome shotgun (WGS) entry which is preliminary data.</text>
</comment>
<dbReference type="PANTHER" id="PTHR31223:SF70">
    <property type="entry name" value="LOG FAMILY PROTEIN YJL055W"/>
    <property type="match status" value="1"/>
</dbReference>
<dbReference type="InterPro" id="IPR031100">
    <property type="entry name" value="LOG_fam"/>
</dbReference>
<dbReference type="AlphaFoldDB" id="A0A4Y3R6C5"/>
<dbReference type="OrthoDB" id="9778690at2"/>
<feature type="compositionally biased region" description="Low complexity" evidence="3">
    <location>
        <begin position="236"/>
        <end position="252"/>
    </location>
</feature>
<evidence type="ECO:0000256" key="3">
    <source>
        <dbReference type="SAM" id="MobiDB-lite"/>
    </source>
</evidence>
<dbReference type="Gene3D" id="3.40.50.450">
    <property type="match status" value="1"/>
</dbReference>
<dbReference type="SUPFAM" id="SSF102405">
    <property type="entry name" value="MCP/YpsA-like"/>
    <property type="match status" value="1"/>
</dbReference>
<comment type="catalytic activity">
    <reaction evidence="2">
        <text>9-ribosyl-trans-zeatin 5'-phosphate + H2O = trans-zeatin + D-ribose 5-phosphate</text>
        <dbReference type="Rhea" id="RHEA:48564"/>
        <dbReference type="ChEBI" id="CHEBI:15377"/>
        <dbReference type="ChEBI" id="CHEBI:16522"/>
        <dbReference type="ChEBI" id="CHEBI:78346"/>
        <dbReference type="ChEBI" id="CHEBI:87947"/>
        <dbReference type="EC" id="3.2.2.n1"/>
    </reaction>
</comment>
<dbReference type="PANTHER" id="PTHR31223">
    <property type="entry name" value="LOG FAMILY PROTEIN YJL055W"/>
    <property type="match status" value="1"/>
</dbReference>
<feature type="region of interest" description="Disordered" evidence="3">
    <location>
        <begin position="205"/>
        <end position="252"/>
    </location>
</feature>
<dbReference type="GO" id="GO:0102682">
    <property type="term" value="F:cytokinin riboside 5'-monophosphate phosphoribohydrolase activity"/>
    <property type="evidence" value="ECO:0007669"/>
    <property type="project" value="RHEA"/>
</dbReference>
<keyword evidence="2" id="KW-0203">Cytokinin biosynthesis</keyword>
<feature type="compositionally biased region" description="Pro residues" evidence="3">
    <location>
        <begin position="226"/>
        <end position="235"/>
    </location>
</feature>
<protein>
    <recommendedName>
        <fullName evidence="2">Cytokinin riboside 5'-monophosphate phosphoribohydrolase</fullName>
        <ecNumber evidence="2">3.2.2.n1</ecNumber>
    </recommendedName>
</protein>
<feature type="region of interest" description="Disordered" evidence="3">
    <location>
        <begin position="1"/>
        <end position="28"/>
    </location>
</feature>
<gene>
    <name evidence="4" type="ORF">SCA03_54500</name>
</gene>
<keyword evidence="2" id="KW-0378">Hydrolase</keyword>
<evidence type="ECO:0000256" key="2">
    <source>
        <dbReference type="RuleBase" id="RU363015"/>
    </source>
</evidence>
<comment type="catalytic activity">
    <reaction evidence="2">
        <text>N(6)-(dimethylallyl)adenosine 5'-phosphate + H2O = N(6)-dimethylallyladenine + D-ribose 5-phosphate</text>
        <dbReference type="Rhea" id="RHEA:48560"/>
        <dbReference type="ChEBI" id="CHEBI:15377"/>
        <dbReference type="ChEBI" id="CHEBI:17660"/>
        <dbReference type="ChEBI" id="CHEBI:57526"/>
        <dbReference type="ChEBI" id="CHEBI:78346"/>
        <dbReference type="EC" id="3.2.2.n1"/>
    </reaction>
</comment>
<dbReference type="InterPro" id="IPR005269">
    <property type="entry name" value="LOG"/>
</dbReference>
<dbReference type="Proteomes" id="UP000319210">
    <property type="component" value="Unassembled WGS sequence"/>
</dbReference>
<feature type="compositionally biased region" description="Basic and acidic residues" evidence="3">
    <location>
        <begin position="11"/>
        <end position="23"/>
    </location>
</feature>